<feature type="transmembrane region" description="Helical" evidence="1">
    <location>
        <begin position="186"/>
        <end position="207"/>
    </location>
</feature>
<feature type="transmembrane region" description="Helical" evidence="1">
    <location>
        <begin position="240"/>
        <end position="260"/>
    </location>
</feature>
<reference evidence="3 4" key="1">
    <citation type="journal article" date="2015" name="Genome Announc.">
        <title>Complete Genome Sequence of the Type Strain Corynebacterium testudinoris DSM 44614, Recovered from Necrotic Lesions in the Mouth of a Tortoise.</title>
        <authorList>
            <person name="Ruckert C."/>
            <person name="Kriete M."/>
            <person name="Jaenicke S."/>
            <person name="Winkler A."/>
            <person name="Tauch A."/>
        </authorList>
    </citation>
    <scope>NUCLEOTIDE SEQUENCE [LARGE SCALE GENOMIC DNA]</scope>
    <source>
        <strain evidence="3 4">DSM 44614</strain>
    </source>
</reference>
<reference evidence="4" key="2">
    <citation type="submission" date="2015-05" db="EMBL/GenBank/DDBJ databases">
        <title>Complete genome sequence of Corynebacterium testudinoris DSM 44614, recovered from necrotic lesions in the mouth of a tortoise.</title>
        <authorList>
            <person name="Ruckert C."/>
            <person name="Albersmeier A."/>
            <person name="Winkler A."/>
            <person name="Tauch A."/>
        </authorList>
    </citation>
    <scope>NUCLEOTIDE SEQUENCE [LARGE SCALE GENOMIC DNA]</scope>
    <source>
        <strain evidence="4">DSM 44614</strain>
    </source>
</reference>
<dbReference type="AlphaFoldDB" id="A0A0G3H3D6"/>
<evidence type="ECO:0000256" key="1">
    <source>
        <dbReference type="SAM" id="Phobius"/>
    </source>
</evidence>
<dbReference type="InterPro" id="IPR006707">
    <property type="entry name" value="T7SS_EccD"/>
</dbReference>
<feature type="transmembrane region" description="Helical" evidence="1">
    <location>
        <begin position="322"/>
        <end position="339"/>
    </location>
</feature>
<dbReference type="KEGG" id="cted:CTEST_02330"/>
<keyword evidence="1" id="KW-1133">Transmembrane helix</keyword>
<sequence length="433" mass="43786">MSVDHILRLTVRFHVGAYRREADLALPAGSALADLIPEIVALCGAPRISRPWQATTAAGLPIDPALPLHQTSLDHGSVVVLSPRHETPAPVIRDAAESLAAAPSGSRPEGMAVAGTLAGCAGAAVLVAQWEPLSHALATAALIALVMLLWRRGSVALSLAAIGCATAAAAVFVGEASADPFDYSTLSWQALSAGTALVLTLLLTAVIGGPGPRIGSALIAVTGLVAIAALAAHLPSPDAPAALVVAAGMLGMAIIPGSAVRAAGLKIPRLPTAGQDLQVADAVQPDVNRRARRALRIHEGLAVGTALGVIPALLYLGYQGGGFILGLCVAVAGATIVHAGRHHQAATVWAWLSVGLTALVGVCLAMGDHPFQIVVALGVVSAAISAPMWAAKVPDLEPTTVVWWERAESLAIAASLPLAAHVAGLFLLIRGLG</sequence>
<evidence type="ECO:0000313" key="3">
    <source>
        <dbReference type="EMBL" id="AKK07921.1"/>
    </source>
</evidence>
<accession>A0A0G3H3D6</accession>
<dbReference type="Pfam" id="PF19053">
    <property type="entry name" value="EccD"/>
    <property type="match status" value="1"/>
</dbReference>
<evidence type="ECO:0000313" key="4">
    <source>
        <dbReference type="Proteomes" id="UP000035540"/>
    </source>
</evidence>
<dbReference type="InterPro" id="IPR044049">
    <property type="entry name" value="EccD_transm"/>
</dbReference>
<feature type="transmembrane region" description="Helical" evidence="1">
    <location>
        <begin position="410"/>
        <end position="429"/>
    </location>
</feature>
<proteinExistence type="predicted"/>
<dbReference type="PATRIC" id="fig|136857.5.peg.456"/>
<dbReference type="Proteomes" id="UP000035540">
    <property type="component" value="Chromosome"/>
</dbReference>
<dbReference type="RefSeq" id="WP_052844277.1">
    <property type="nucleotide sequence ID" value="NZ_CP011545.1"/>
</dbReference>
<evidence type="ECO:0000259" key="2">
    <source>
        <dbReference type="Pfam" id="PF19053"/>
    </source>
</evidence>
<feature type="transmembrane region" description="Helical" evidence="1">
    <location>
        <begin position="346"/>
        <end position="367"/>
    </location>
</feature>
<organism evidence="3 4">
    <name type="scientific">Corynebacterium testudinoris</name>
    <dbReference type="NCBI Taxonomy" id="136857"/>
    <lineage>
        <taxon>Bacteria</taxon>
        <taxon>Bacillati</taxon>
        <taxon>Actinomycetota</taxon>
        <taxon>Actinomycetes</taxon>
        <taxon>Mycobacteriales</taxon>
        <taxon>Corynebacteriaceae</taxon>
        <taxon>Corynebacterium</taxon>
    </lineage>
</organism>
<keyword evidence="1" id="KW-0472">Membrane</keyword>
<feature type="transmembrane region" description="Helical" evidence="1">
    <location>
        <begin position="155"/>
        <end position="174"/>
    </location>
</feature>
<name>A0A0G3H3D6_9CORY</name>
<dbReference type="EMBL" id="CP011545">
    <property type="protein sequence ID" value="AKK07921.1"/>
    <property type="molecule type" value="Genomic_DNA"/>
</dbReference>
<feature type="transmembrane region" description="Helical" evidence="1">
    <location>
        <begin position="214"/>
        <end position="234"/>
    </location>
</feature>
<dbReference type="NCBIfam" id="TIGR03920">
    <property type="entry name" value="T7SS_EccD"/>
    <property type="match status" value="1"/>
</dbReference>
<dbReference type="Gene3D" id="3.10.20.90">
    <property type="entry name" value="Phosphatidylinositol 3-kinase Catalytic Subunit, Chain A, domain 1"/>
    <property type="match status" value="1"/>
</dbReference>
<feature type="domain" description="EccD-like transmembrane" evidence="2">
    <location>
        <begin position="112"/>
        <end position="432"/>
    </location>
</feature>
<gene>
    <name evidence="3" type="ORF">CTEST_02330</name>
</gene>
<keyword evidence="4" id="KW-1185">Reference proteome</keyword>
<keyword evidence="1" id="KW-0812">Transmembrane</keyword>
<protein>
    <submittedName>
        <fullName evidence="3">Type VII secretion integral membrane protein EccD</fullName>
    </submittedName>
</protein>
<dbReference type="STRING" id="136857.CTEST_02330"/>
<feature type="transmembrane region" description="Helical" evidence="1">
    <location>
        <begin position="373"/>
        <end position="390"/>
    </location>
</feature>